<protein>
    <submittedName>
        <fullName evidence="3">Type II toxin-antitoxin system RelE/ParE family toxin</fullName>
    </submittedName>
</protein>
<comment type="similarity">
    <text evidence="1">Belongs to the RelE toxin family.</text>
</comment>
<dbReference type="InterPro" id="IPR035093">
    <property type="entry name" value="RelE/ParE_toxin_dom_sf"/>
</dbReference>
<dbReference type="PANTHER" id="PTHR35601">
    <property type="entry name" value="TOXIN RELE"/>
    <property type="match status" value="1"/>
</dbReference>
<comment type="caution">
    <text evidence="3">The sequence shown here is derived from an EMBL/GenBank/DDBJ whole genome shotgun (WGS) entry which is preliminary data.</text>
</comment>
<accession>A0ABU3B3A3</accession>
<dbReference type="SUPFAM" id="SSF143011">
    <property type="entry name" value="RelE-like"/>
    <property type="match status" value="1"/>
</dbReference>
<evidence type="ECO:0000256" key="2">
    <source>
        <dbReference type="ARBA" id="ARBA00022649"/>
    </source>
</evidence>
<dbReference type="PANTHER" id="PTHR35601:SF1">
    <property type="entry name" value="TOXIN RELE"/>
    <property type="match status" value="1"/>
</dbReference>
<gene>
    <name evidence="3" type="ORF">RM531_00425</name>
</gene>
<reference evidence="3 4" key="1">
    <citation type="submission" date="2023-09" db="EMBL/GenBank/DDBJ databases">
        <authorList>
            <person name="Rey-Velasco X."/>
        </authorList>
    </citation>
    <scope>NUCLEOTIDE SEQUENCE [LARGE SCALE GENOMIC DNA]</scope>
    <source>
        <strain evidence="3 4">P385</strain>
    </source>
</reference>
<keyword evidence="2" id="KW-1277">Toxin-antitoxin system</keyword>
<dbReference type="Pfam" id="PF05016">
    <property type="entry name" value="ParE_toxin"/>
    <property type="match status" value="1"/>
</dbReference>
<evidence type="ECO:0000256" key="1">
    <source>
        <dbReference type="ARBA" id="ARBA00006226"/>
    </source>
</evidence>
<sequence length="74" mass="9101">MKKLDPQHARRITRYLARKLATVDDPRQYGKPLQGEHREYWRYRVGAYRVICHIEDDILRVLVVRIGHRREIYR</sequence>
<dbReference type="Proteomes" id="UP001259982">
    <property type="component" value="Unassembled WGS sequence"/>
</dbReference>
<evidence type="ECO:0000313" key="4">
    <source>
        <dbReference type="Proteomes" id="UP001259982"/>
    </source>
</evidence>
<dbReference type="EMBL" id="JAVRHY010000001">
    <property type="protein sequence ID" value="MDT0616927.1"/>
    <property type="molecule type" value="Genomic_DNA"/>
</dbReference>
<organism evidence="3 4">
    <name type="scientific">Spectribacter acetivorans</name>
    <dbReference type="NCBI Taxonomy" id="3075603"/>
    <lineage>
        <taxon>Bacteria</taxon>
        <taxon>Pseudomonadati</taxon>
        <taxon>Pseudomonadota</taxon>
        <taxon>Gammaproteobacteria</taxon>
        <taxon>Salinisphaerales</taxon>
        <taxon>Salinisphaeraceae</taxon>
        <taxon>Spectribacter</taxon>
    </lineage>
</organism>
<dbReference type="Gene3D" id="3.30.2310.20">
    <property type="entry name" value="RelE-like"/>
    <property type="match status" value="1"/>
</dbReference>
<name>A0ABU3B3A3_9GAMM</name>
<evidence type="ECO:0000313" key="3">
    <source>
        <dbReference type="EMBL" id="MDT0616927.1"/>
    </source>
</evidence>
<keyword evidence="4" id="KW-1185">Reference proteome</keyword>
<dbReference type="InterPro" id="IPR007712">
    <property type="entry name" value="RelE/ParE_toxin"/>
</dbReference>
<proteinExistence type="inferred from homology"/>